<comment type="caution">
    <text evidence="2">The sequence shown here is derived from an EMBL/GenBank/DDBJ whole genome shotgun (WGS) entry which is preliminary data.</text>
</comment>
<proteinExistence type="predicted"/>
<accession>A0A6I4MTD6</accession>
<keyword evidence="3" id="KW-1185">Reference proteome</keyword>
<evidence type="ECO:0000313" key="3">
    <source>
        <dbReference type="Proteomes" id="UP000462055"/>
    </source>
</evidence>
<evidence type="ECO:0000256" key="1">
    <source>
        <dbReference type="SAM" id="MobiDB-lite"/>
    </source>
</evidence>
<evidence type="ECO:0000313" key="2">
    <source>
        <dbReference type="EMBL" id="MWA07224.1"/>
    </source>
</evidence>
<dbReference type="RefSeq" id="WP_160573997.1">
    <property type="nucleotide sequence ID" value="NZ_WBMS02000066.1"/>
</dbReference>
<dbReference type="Proteomes" id="UP000462055">
    <property type="component" value="Unassembled WGS sequence"/>
</dbReference>
<protein>
    <submittedName>
        <fullName evidence="2">Uncharacterized protein</fullName>
    </submittedName>
</protein>
<gene>
    <name evidence="2" type="ORF">F8568_044220</name>
</gene>
<organism evidence="2 3">
    <name type="scientific">Actinomadura physcomitrii</name>
    <dbReference type="NCBI Taxonomy" id="2650748"/>
    <lineage>
        <taxon>Bacteria</taxon>
        <taxon>Bacillati</taxon>
        <taxon>Actinomycetota</taxon>
        <taxon>Actinomycetes</taxon>
        <taxon>Streptosporangiales</taxon>
        <taxon>Thermomonosporaceae</taxon>
        <taxon>Actinomadura</taxon>
    </lineage>
</organism>
<reference evidence="2" key="1">
    <citation type="submission" date="2019-12" db="EMBL/GenBank/DDBJ databases">
        <title>Actinomadura physcomitrii sp. nov., a novel actinomycete isolated from moss [Physcomitrium sphaericum (Ludw) Fuernr].</title>
        <authorList>
            <person name="Zhuang X."/>
        </authorList>
    </citation>
    <scope>NUCLEOTIDE SEQUENCE [LARGE SCALE GENOMIC DNA]</scope>
    <source>
        <strain evidence="2">LD22</strain>
    </source>
</reference>
<dbReference type="AlphaFoldDB" id="A0A6I4MTD6"/>
<feature type="region of interest" description="Disordered" evidence="1">
    <location>
        <begin position="1"/>
        <end position="24"/>
    </location>
</feature>
<sequence length="49" mass="4945">MAFTTTFITGTRDLPEDGNGTGSALITTAQYTGGSIGLAPPGRETPSKS</sequence>
<name>A0A6I4MTD6_9ACTN</name>
<dbReference type="EMBL" id="WBMS02000066">
    <property type="protein sequence ID" value="MWA07224.1"/>
    <property type="molecule type" value="Genomic_DNA"/>
</dbReference>